<dbReference type="Gene3D" id="2.40.160.110">
    <property type="match status" value="1"/>
</dbReference>
<name>A0ABM1E266_PRICU</name>
<reference evidence="9" key="1">
    <citation type="submission" date="2025-08" db="UniProtKB">
        <authorList>
            <consortium name="RefSeq"/>
        </authorList>
    </citation>
    <scope>IDENTIFICATION</scope>
</reference>
<protein>
    <submittedName>
        <fullName evidence="9">Uncharacterized protein LOC106808196</fullName>
    </submittedName>
</protein>
<evidence type="ECO:0000256" key="2">
    <source>
        <dbReference type="ARBA" id="ARBA00022692"/>
    </source>
</evidence>
<sequence length="175" mass="19422">MTSLQVSWDDDAFGFNMDFEKDECSSHMNAAKSEKGCWFMSSVMFKYNSSDESIFTNAKNAGHQVAYNNNSKMFETPQGYSSLCNKGTSLPLTGDDGTTSTTLSLSAVQLQPFGVKLGEFSKGYLCLEAMSPRNVRNQKVAIATGSVLAVVALLVIVGYYIRRTYFDRIKYQTMQ</sequence>
<evidence type="ECO:0000256" key="6">
    <source>
        <dbReference type="ARBA" id="ARBA00023180"/>
    </source>
</evidence>
<gene>
    <name evidence="9" type="primary">LOC106808196</name>
</gene>
<organism evidence="8 9">
    <name type="scientific">Priapulus caudatus</name>
    <name type="common">Priapulid worm</name>
    <dbReference type="NCBI Taxonomy" id="37621"/>
    <lineage>
        <taxon>Eukaryota</taxon>
        <taxon>Metazoa</taxon>
        <taxon>Ecdysozoa</taxon>
        <taxon>Scalidophora</taxon>
        <taxon>Priapulida</taxon>
        <taxon>Priapulimorpha</taxon>
        <taxon>Priapulimorphida</taxon>
        <taxon>Priapulidae</taxon>
        <taxon>Priapulus</taxon>
    </lineage>
</organism>
<dbReference type="GeneID" id="106808196"/>
<keyword evidence="3" id="KW-0732">Signal</keyword>
<comment type="subcellular location">
    <subcellularLocation>
        <location evidence="1">Cell membrane</location>
        <topology evidence="1">Single-pass type I membrane protein</topology>
    </subcellularLocation>
</comment>
<proteinExistence type="predicted"/>
<evidence type="ECO:0000256" key="7">
    <source>
        <dbReference type="SAM" id="Phobius"/>
    </source>
</evidence>
<evidence type="ECO:0000313" key="9">
    <source>
        <dbReference type="RefSeq" id="XP_014666287.1"/>
    </source>
</evidence>
<keyword evidence="4 7" id="KW-1133">Transmembrane helix</keyword>
<keyword evidence="2 7" id="KW-0812">Transmembrane</keyword>
<keyword evidence="5 7" id="KW-0472">Membrane</keyword>
<keyword evidence="6" id="KW-0325">Glycoprotein</keyword>
<keyword evidence="8" id="KW-1185">Reference proteome</keyword>
<evidence type="ECO:0000256" key="4">
    <source>
        <dbReference type="ARBA" id="ARBA00022989"/>
    </source>
</evidence>
<evidence type="ECO:0000313" key="8">
    <source>
        <dbReference type="Proteomes" id="UP000695022"/>
    </source>
</evidence>
<accession>A0ABM1E266</accession>
<evidence type="ECO:0000256" key="1">
    <source>
        <dbReference type="ARBA" id="ARBA00004251"/>
    </source>
</evidence>
<evidence type="ECO:0000256" key="3">
    <source>
        <dbReference type="ARBA" id="ARBA00022729"/>
    </source>
</evidence>
<dbReference type="PANTHER" id="PTHR11506:SF35">
    <property type="entry name" value="LYSOSOME-ASSOCIATED MEMBRANE GLYCOPROTEIN 5"/>
    <property type="match status" value="1"/>
</dbReference>
<dbReference type="InterPro" id="IPR002000">
    <property type="entry name" value="Lysosome-assoc_membr_glycop"/>
</dbReference>
<dbReference type="Proteomes" id="UP000695022">
    <property type="component" value="Unplaced"/>
</dbReference>
<evidence type="ECO:0000256" key="5">
    <source>
        <dbReference type="ARBA" id="ARBA00023136"/>
    </source>
</evidence>
<dbReference type="PANTHER" id="PTHR11506">
    <property type="entry name" value="LYSOSOME-ASSOCIATED MEMBRANE GLYCOPROTEIN"/>
    <property type="match status" value="1"/>
</dbReference>
<feature type="transmembrane region" description="Helical" evidence="7">
    <location>
        <begin position="140"/>
        <end position="161"/>
    </location>
</feature>
<dbReference type="RefSeq" id="XP_014666287.1">
    <property type="nucleotide sequence ID" value="XM_014810801.1"/>
</dbReference>